<dbReference type="InterPro" id="IPR010982">
    <property type="entry name" value="Lambda_DNA-bd_dom_sf"/>
</dbReference>
<keyword evidence="7" id="KW-1185">Reference proteome</keyword>
<evidence type="ECO:0000256" key="3">
    <source>
        <dbReference type="ARBA" id="ARBA00023163"/>
    </source>
</evidence>
<sequence length="333" mass="37154">MKDIARQMGTSVSTVSRALKDSPRISPERRAEIQAFAREHNFIPNALAGTLRHSKVEPQKTIGVVVPEIVHYYFASIISGIEEKASAEGFLVMVNQSCESYEREVTLCNNFYKYKVCGLIVVQAKDTKKYAHFTQYVENDMPIVFCDRICTGVDASRVVVDDYIGAYNAVSHLIETGCKRIAFFGSQQSLEIFKNRFNGWKDAMLRHGLKADSNLVYECDTMEEAERITPMILEGDDHPDAIFAVNDDTAIGALYATKQKGFRVPDDIAICGFTNSNRSTACDPMLTTVEQRGHVMGMEAADILISQVKGTLSIEKVEKRVVRTQLIVRGSTL</sequence>
<keyword evidence="2 6" id="KW-0238">DNA-binding</keyword>
<keyword evidence="3" id="KW-0804">Transcription</keyword>
<evidence type="ECO:0000256" key="2">
    <source>
        <dbReference type="ARBA" id="ARBA00023125"/>
    </source>
</evidence>
<dbReference type="PANTHER" id="PTHR30146">
    <property type="entry name" value="LACI-RELATED TRANSCRIPTIONAL REPRESSOR"/>
    <property type="match status" value="1"/>
</dbReference>
<feature type="domain" description="HTH lacI-type" evidence="5">
    <location>
        <begin position="1"/>
        <end position="53"/>
    </location>
</feature>
<dbReference type="Proteomes" id="UP000764045">
    <property type="component" value="Unassembled WGS sequence"/>
</dbReference>
<keyword evidence="1" id="KW-0805">Transcription regulation</keyword>
<reference evidence="6 7" key="1">
    <citation type="journal article" date="2021" name="Sci. Rep.">
        <title>The distribution of antibiotic resistance genes in chicken gut microbiota commensals.</title>
        <authorList>
            <person name="Juricova H."/>
            <person name="Matiasovicova J."/>
            <person name="Kubasova T."/>
            <person name="Cejkova D."/>
            <person name="Rychlik I."/>
        </authorList>
    </citation>
    <scope>NUCLEOTIDE SEQUENCE [LARGE SCALE GENOMIC DNA]</scope>
    <source>
        <strain evidence="6 7">An819</strain>
    </source>
</reference>
<dbReference type="SMART" id="SM00354">
    <property type="entry name" value="HTH_LACI"/>
    <property type="match status" value="1"/>
</dbReference>
<dbReference type="EMBL" id="JACJJL010000020">
    <property type="protein sequence ID" value="MBM6662361.1"/>
    <property type="molecule type" value="Genomic_DNA"/>
</dbReference>
<name>A0A938WP46_9BACT</name>
<gene>
    <name evidence="6" type="ORF">H6B30_11475</name>
</gene>
<dbReference type="GO" id="GO:0000976">
    <property type="term" value="F:transcription cis-regulatory region binding"/>
    <property type="evidence" value="ECO:0007669"/>
    <property type="project" value="TreeGrafter"/>
</dbReference>
<evidence type="ECO:0000259" key="5">
    <source>
        <dbReference type="PROSITE" id="PS50932"/>
    </source>
</evidence>
<evidence type="ECO:0000313" key="6">
    <source>
        <dbReference type="EMBL" id="MBM6662361.1"/>
    </source>
</evidence>
<dbReference type="PANTHER" id="PTHR30146:SF109">
    <property type="entry name" value="HTH-TYPE TRANSCRIPTIONAL REGULATOR GALS"/>
    <property type="match status" value="1"/>
</dbReference>
<dbReference type="Gene3D" id="1.10.260.40">
    <property type="entry name" value="lambda repressor-like DNA-binding domains"/>
    <property type="match status" value="1"/>
</dbReference>
<dbReference type="GO" id="GO:0003700">
    <property type="term" value="F:DNA-binding transcription factor activity"/>
    <property type="evidence" value="ECO:0007669"/>
    <property type="project" value="TreeGrafter"/>
</dbReference>
<dbReference type="CDD" id="cd06267">
    <property type="entry name" value="PBP1_LacI_sugar_binding-like"/>
    <property type="match status" value="1"/>
</dbReference>
<organism evidence="6 7">
    <name type="scientific">Marseilla massiliensis</name>
    <dbReference type="NCBI Taxonomy" id="1841864"/>
    <lineage>
        <taxon>Bacteria</taxon>
        <taxon>Pseudomonadati</taxon>
        <taxon>Bacteroidota</taxon>
        <taxon>Bacteroidia</taxon>
        <taxon>Bacteroidales</taxon>
        <taxon>Prevotellaceae</taxon>
        <taxon>Marseilla</taxon>
    </lineage>
</organism>
<dbReference type="CDD" id="cd01392">
    <property type="entry name" value="HTH_LacI"/>
    <property type="match status" value="1"/>
</dbReference>
<dbReference type="InterPro" id="IPR046335">
    <property type="entry name" value="LacI/GalR-like_sensor"/>
</dbReference>
<proteinExistence type="predicted"/>
<dbReference type="AlphaFoldDB" id="A0A938WP46"/>
<dbReference type="InterPro" id="IPR028082">
    <property type="entry name" value="Peripla_BP_I"/>
</dbReference>
<dbReference type="Gene3D" id="3.40.50.2300">
    <property type="match status" value="2"/>
</dbReference>
<dbReference type="SUPFAM" id="SSF53822">
    <property type="entry name" value="Periplasmic binding protein-like I"/>
    <property type="match status" value="1"/>
</dbReference>
<evidence type="ECO:0000256" key="1">
    <source>
        <dbReference type="ARBA" id="ARBA00023015"/>
    </source>
</evidence>
<dbReference type="Pfam" id="PF00356">
    <property type="entry name" value="LacI"/>
    <property type="match status" value="1"/>
</dbReference>
<feature type="region of interest" description="Disordered" evidence="4">
    <location>
        <begin position="1"/>
        <end position="21"/>
    </location>
</feature>
<accession>A0A938WP46</accession>
<comment type="caution">
    <text evidence="6">The sequence shown here is derived from an EMBL/GenBank/DDBJ whole genome shotgun (WGS) entry which is preliminary data.</text>
</comment>
<protein>
    <submittedName>
        <fullName evidence="6">LacI family DNA-binding transcriptional regulator</fullName>
    </submittedName>
</protein>
<evidence type="ECO:0000256" key="4">
    <source>
        <dbReference type="SAM" id="MobiDB-lite"/>
    </source>
</evidence>
<evidence type="ECO:0000313" key="7">
    <source>
        <dbReference type="Proteomes" id="UP000764045"/>
    </source>
</evidence>
<dbReference type="SUPFAM" id="SSF47413">
    <property type="entry name" value="lambda repressor-like DNA-binding domains"/>
    <property type="match status" value="1"/>
</dbReference>
<dbReference type="InterPro" id="IPR000843">
    <property type="entry name" value="HTH_LacI"/>
</dbReference>
<dbReference type="Pfam" id="PF13377">
    <property type="entry name" value="Peripla_BP_3"/>
    <property type="match status" value="1"/>
</dbReference>
<dbReference type="PROSITE" id="PS50932">
    <property type="entry name" value="HTH_LACI_2"/>
    <property type="match status" value="1"/>
</dbReference>